<proteinExistence type="predicted"/>
<protein>
    <submittedName>
        <fullName evidence="2">Uncharacterized protein</fullName>
    </submittedName>
</protein>
<accession>A0A9W8PG82</accession>
<feature type="region of interest" description="Disordered" evidence="1">
    <location>
        <begin position="91"/>
        <end position="119"/>
    </location>
</feature>
<dbReference type="Proteomes" id="UP001152130">
    <property type="component" value="Unassembled WGS sequence"/>
</dbReference>
<evidence type="ECO:0000313" key="2">
    <source>
        <dbReference type="EMBL" id="KAJ4005926.1"/>
    </source>
</evidence>
<sequence>MGEGSHSSDLRRQLLENITFNMKVLNGNFANSVPNRAAQALTRLLSRSGFHDIVNNVCTVPSSRPDDDPVEVSGPSEAFYLSEVAPFRRAYNDANRSDRRESMTGSSLGTSTQSAPSVGQWNPQVPLPLDMAQILPLGDYTQVVANMSEEITWDFFSLPAWEFQQKDMDFGV</sequence>
<dbReference type="AlphaFoldDB" id="A0A9W8PG82"/>
<reference evidence="2" key="1">
    <citation type="submission" date="2022-10" db="EMBL/GenBank/DDBJ databases">
        <title>Fusarium specimens isolated from Avocado Roots.</title>
        <authorList>
            <person name="Stajich J."/>
            <person name="Roper C."/>
            <person name="Heimlech-Rivalta G."/>
        </authorList>
    </citation>
    <scope>NUCLEOTIDE SEQUENCE</scope>
    <source>
        <strain evidence="2">CF00143</strain>
    </source>
</reference>
<name>A0A9W8PG82_9HYPO</name>
<organism evidence="2 3">
    <name type="scientific">Fusarium irregulare</name>
    <dbReference type="NCBI Taxonomy" id="2494466"/>
    <lineage>
        <taxon>Eukaryota</taxon>
        <taxon>Fungi</taxon>
        <taxon>Dikarya</taxon>
        <taxon>Ascomycota</taxon>
        <taxon>Pezizomycotina</taxon>
        <taxon>Sordariomycetes</taxon>
        <taxon>Hypocreomycetidae</taxon>
        <taxon>Hypocreales</taxon>
        <taxon>Nectriaceae</taxon>
        <taxon>Fusarium</taxon>
        <taxon>Fusarium incarnatum-equiseti species complex</taxon>
    </lineage>
</organism>
<comment type="caution">
    <text evidence="2">The sequence shown here is derived from an EMBL/GenBank/DDBJ whole genome shotgun (WGS) entry which is preliminary data.</text>
</comment>
<evidence type="ECO:0000256" key="1">
    <source>
        <dbReference type="SAM" id="MobiDB-lite"/>
    </source>
</evidence>
<feature type="compositionally biased region" description="Polar residues" evidence="1">
    <location>
        <begin position="103"/>
        <end position="119"/>
    </location>
</feature>
<dbReference type="EMBL" id="JAPDHF010000020">
    <property type="protein sequence ID" value="KAJ4005926.1"/>
    <property type="molecule type" value="Genomic_DNA"/>
</dbReference>
<evidence type="ECO:0000313" key="3">
    <source>
        <dbReference type="Proteomes" id="UP001152130"/>
    </source>
</evidence>
<keyword evidence="3" id="KW-1185">Reference proteome</keyword>
<gene>
    <name evidence="2" type="ORF">NW766_010750</name>
</gene>